<accession>A0ABT4ZK23</accession>
<protein>
    <recommendedName>
        <fullName evidence="6">Very short patch repair endonuclease</fullName>
        <ecNumber evidence="6">3.1.-.-</ecNumber>
    </recommendedName>
</protein>
<evidence type="ECO:0000313" key="8">
    <source>
        <dbReference type="EMBL" id="MDB6179637.1"/>
    </source>
</evidence>
<keyword evidence="4 6" id="KW-0378">Hydrolase</keyword>
<keyword evidence="9" id="KW-1185">Reference proteome</keyword>
<dbReference type="EMBL" id="JAQBIE010000047">
    <property type="protein sequence ID" value="MDB6179637.1"/>
    <property type="molecule type" value="Genomic_DNA"/>
</dbReference>
<evidence type="ECO:0000256" key="7">
    <source>
        <dbReference type="SAM" id="MobiDB-lite"/>
    </source>
</evidence>
<dbReference type="GO" id="GO:0004519">
    <property type="term" value="F:endonuclease activity"/>
    <property type="evidence" value="ECO:0007669"/>
    <property type="project" value="UniProtKB-KW"/>
</dbReference>
<comment type="similarity">
    <text evidence="6">Belongs to the vsr family.</text>
</comment>
<keyword evidence="2 6" id="KW-0255">Endonuclease</keyword>
<name>A0ABT4ZK23_9RHOB</name>
<dbReference type="InterPro" id="IPR004603">
    <property type="entry name" value="DNA_mismatch_endonuc_vsr"/>
</dbReference>
<evidence type="ECO:0000313" key="9">
    <source>
        <dbReference type="Proteomes" id="UP001165641"/>
    </source>
</evidence>
<feature type="region of interest" description="Disordered" evidence="7">
    <location>
        <begin position="1"/>
        <end position="20"/>
    </location>
</feature>
<dbReference type="RefSeq" id="WP_271890731.1">
    <property type="nucleotide sequence ID" value="NZ_JAQBIE010000047.1"/>
</dbReference>
<dbReference type="Gene3D" id="3.40.960.10">
    <property type="entry name" value="VSR Endonuclease"/>
    <property type="match status" value="1"/>
</dbReference>
<proteinExistence type="inferred from homology"/>
<evidence type="ECO:0000256" key="5">
    <source>
        <dbReference type="ARBA" id="ARBA00023204"/>
    </source>
</evidence>
<evidence type="ECO:0000256" key="3">
    <source>
        <dbReference type="ARBA" id="ARBA00022763"/>
    </source>
</evidence>
<evidence type="ECO:0000256" key="2">
    <source>
        <dbReference type="ARBA" id="ARBA00022759"/>
    </source>
</evidence>
<dbReference type="CDD" id="cd00221">
    <property type="entry name" value="Vsr"/>
    <property type="match status" value="1"/>
</dbReference>
<dbReference type="NCBIfam" id="TIGR00632">
    <property type="entry name" value="vsr"/>
    <property type="match status" value="1"/>
</dbReference>
<dbReference type="SUPFAM" id="SSF52980">
    <property type="entry name" value="Restriction endonuclease-like"/>
    <property type="match status" value="1"/>
</dbReference>
<dbReference type="PIRSF" id="PIRSF018267">
    <property type="entry name" value="VSR_endonuc"/>
    <property type="match status" value="1"/>
</dbReference>
<dbReference type="InterPro" id="IPR011335">
    <property type="entry name" value="Restrct_endonuc-II-like"/>
</dbReference>
<keyword evidence="5 6" id="KW-0234">DNA repair</keyword>
<evidence type="ECO:0000256" key="1">
    <source>
        <dbReference type="ARBA" id="ARBA00022722"/>
    </source>
</evidence>
<comment type="function">
    <text evidence="6">May nick specific sequences that contain T:G mispairs resulting from m5C-deamination.</text>
</comment>
<evidence type="ECO:0000256" key="6">
    <source>
        <dbReference type="PIRNR" id="PIRNR018267"/>
    </source>
</evidence>
<keyword evidence="3 6" id="KW-0227">DNA damage</keyword>
<dbReference type="Pfam" id="PF03852">
    <property type="entry name" value="Vsr"/>
    <property type="match status" value="1"/>
</dbReference>
<dbReference type="EC" id="3.1.-.-" evidence="6"/>
<gene>
    <name evidence="8" type="ORF">PAF17_19420</name>
</gene>
<evidence type="ECO:0000256" key="4">
    <source>
        <dbReference type="ARBA" id="ARBA00022801"/>
    </source>
</evidence>
<dbReference type="Proteomes" id="UP001165641">
    <property type="component" value="Unassembled WGS sequence"/>
</dbReference>
<sequence>MPEKRSPMSRSEMMAGIGPKDTKPEMIVRKGLHSLGFRFRLHSGHLAGKPDLVLPKYRAAIFVNGCFWHAHKGCSYFRLPKTRTEFWREKLAKNVERDQKTVQSLIASEWRVLTVWECATKRFSVEDLLSEIAGWLRGQEISGEMPNRREIV</sequence>
<organism evidence="8 9">
    <name type="scientific">Paracoccus onchidii</name>
    <dbReference type="NCBI Taxonomy" id="3017813"/>
    <lineage>
        <taxon>Bacteria</taxon>
        <taxon>Pseudomonadati</taxon>
        <taxon>Pseudomonadota</taxon>
        <taxon>Alphaproteobacteria</taxon>
        <taxon>Rhodobacterales</taxon>
        <taxon>Paracoccaceae</taxon>
        <taxon>Paracoccus</taxon>
    </lineage>
</organism>
<reference evidence="8" key="1">
    <citation type="submission" date="2022-12" db="EMBL/GenBank/DDBJ databases">
        <title>Paracoccus onchidii sp. nov., isolated from a marine invertebrate from the South China Sea.</title>
        <authorList>
            <person name="Xu S."/>
            <person name="Liu Z."/>
            <person name="Xu Y."/>
        </authorList>
    </citation>
    <scope>NUCLEOTIDE SEQUENCE</scope>
    <source>
        <strain evidence="8">Z330</strain>
    </source>
</reference>
<comment type="caution">
    <text evidence="8">The sequence shown here is derived from an EMBL/GenBank/DDBJ whole genome shotgun (WGS) entry which is preliminary data.</text>
</comment>
<keyword evidence="1 6" id="KW-0540">Nuclease</keyword>